<dbReference type="Gene3D" id="3.40.190.10">
    <property type="entry name" value="Periplasmic binding protein-like II"/>
    <property type="match status" value="2"/>
</dbReference>
<accession>A0A4R2K9P5</accession>
<dbReference type="OrthoDB" id="8613538at2"/>
<dbReference type="EMBL" id="SLWV01000038">
    <property type="protein sequence ID" value="TCO68862.1"/>
    <property type="molecule type" value="Genomic_DNA"/>
</dbReference>
<evidence type="ECO:0000313" key="1">
    <source>
        <dbReference type="EMBL" id="TCO68862.1"/>
    </source>
</evidence>
<dbReference type="SUPFAM" id="SSF53850">
    <property type="entry name" value="Periplasmic binding protein-like II"/>
    <property type="match status" value="1"/>
</dbReference>
<protein>
    <submittedName>
        <fullName evidence="1">Extracellular solute-binding protein (Family 3)</fullName>
    </submittedName>
</protein>
<dbReference type="RefSeq" id="WP_132247956.1">
    <property type="nucleotide sequence ID" value="NZ_SLWV01000038.1"/>
</dbReference>
<keyword evidence="2" id="KW-1185">Reference proteome</keyword>
<name>A0A4R2K9P5_9FIRM</name>
<evidence type="ECO:0000313" key="2">
    <source>
        <dbReference type="Proteomes" id="UP000294919"/>
    </source>
</evidence>
<dbReference type="AlphaFoldDB" id="A0A4R2K9P5"/>
<dbReference type="Proteomes" id="UP000294919">
    <property type="component" value="Unassembled WGS sequence"/>
</dbReference>
<sequence>MKLVLGSLCPVQVFLLQYIKNVIKLGLEISKEYEKTYDFSLPYLMIENSIFVKKDSKFIAVIEDLNSVKVGIQKGNIPKELRKYIRKDSVQYVENQQQGFLLLMMGKIDAFIGNRLTGLYTIQKMKQTNFIKIVGQPISPEEYGFDFKKENEAKI</sequence>
<organism evidence="1 2">
    <name type="scientific">Marinisporobacter balticus</name>
    <dbReference type="NCBI Taxonomy" id="2018667"/>
    <lineage>
        <taxon>Bacteria</taxon>
        <taxon>Bacillati</taxon>
        <taxon>Bacillota</taxon>
        <taxon>Clostridia</taxon>
        <taxon>Peptostreptococcales</taxon>
        <taxon>Thermotaleaceae</taxon>
        <taxon>Marinisporobacter</taxon>
    </lineage>
</organism>
<reference evidence="1 2" key="1">
    <citation type="submission" date="2019-03" db="EMBL/GenBank/DDBJ databases">
        <title>Genomic Encyclopedia of Type Strains, Phase IV (KMG-IV): sequencing the most valuable type-strain genomes for metagenomic binning, comparative biology and taxonomic classification.</title>
        <authorList>
            <person name="Goeker M."/>
        </authorList>
    </citation>
    <scope>NUCLEOTIDE SEQUENCE [LARGE SCALE GENOMIC DNA]</scope>
    <source>
        <strain evidence="1 2">DSM 102940</strain>
    </source>
</reference>
<comment type="caution">
    <text evidence="1">The sequence shown here is derived from an EMBL/GenBank/DDBJ whole genome shotgun (WGS) entry which is preliminary data.</text>
</comment>
<gene>
    <name evidence="1" type="ORF">EV214_1385</name>
</gene>
<proteinExistence type="predicted"/>